<keyword evidence="9" id="KW-1185">Reference proteome</keyword>
<dbReference type="InterPro" id="IPR041677">
    <property type="entry name" value="DNA2/NAM7_AAA_11"/>
</dbReference>
<dbReference type="SUPFAM" id="SSF52540">
    <property type="entry name" value="P-loop containing nucleoside triphosphate hydrolases"/>
    <property type="match status" value="1"/>
</dbReference>
<feature type="domain" description="DNA2/NAM7 helicase-like C-terminal" evidence="7">
    <location>
        <begin position="109"/>
        <end position="308"/>
    </location>
</feature>
<keyword evidence="3" id="KW-0378">Hydrolase</keyword>
<dbReference type="VEuPathDB" id="FungiDB:MELLADRAFT_33290"/>
<evidence type="ECO:0000256" key="1">
    <source>
        <dbReference type="ARBA" id="ARBA00007913"/>
    </source>
</evidence>
<keyword evidence="2" id="KW-0547">Nucleotide-binding</keyword>
<evidence type="ECO:0000313" key="9">
    <source>
        <dbReference type="Proteomes" id="UP000001072"/>
    </source>
</evidence>
<dbReference type="GO" id="GO:0016604">
    <property type="term" value="C:nuclear body"/>
    <property type="evidence" value="ECO:0007669"/>
    <property type="project" value="TreeGrafter"/>
</dbReference>
<reference evidence="9" key="1">
    <citation type="journal article" date="2011" name="Proc. Natl. Acad. Sci. U.S.A.">
        <title>Obligate biotrophy features unraveled by the genomic analysis of rust fungi.</title>
        <authorList>
            <person name="Duplessis S."/>
            <person name="Cuomo C.A."/>
            <person name="Lin Y.-C."/>
            <person name="Aerts A."/>
            <person name="Tisserant E."/>
            <person name="Veneault-Fourrey C."/>
            <person name="Joly D.L."/>
            <person name="Hacquard S."/>
            <person name="Amselem J."/>
            <person name="Cantarel B.L."/>
            <person name="Chiu R."/>
            <person name="Coutinho P.M."/>
            <person name="Feau N."/>
            <person name="Field M."/>
            <person name="Frey P."/>
            <person name="Gelhaye E."/>
            <person name="Goldberg J."/>
            <person name="Grabherr M.G."/>
            <person name="Kodira C.D."/>
            <person name="Kohler A."/>
            <person name="Kuees U."/>
            <person name="Lindquist E.A."/>
            <person name="Lucas S.M."/>
            <person name="Mago R."/>
            <person name="Mauceli E."/>
            <person name="Morin E."/>
            <person name="Murat C."/>
            <person name="Pangilinan J.L."/>
            <person name="Park R."/>
            <person name="Pearson M."/>
            <person name="Quesneville H."/>
            <person name="Rouhier N."/>
            <person name="Sakthikumar S."/>
            <person name="Salamov A.A."/>
            <person name="Schmutz J."/>
            <person name="Selles B."/>
            <person name="Shapiro H."/>
            <person name="Tanguay P."/>
            <person name="Tuskan G.A."/>
            <person name="Henrissat B."/>
            <person name="Van de Peer Y."/>
            <person name="Rouze P."/>
            <person name="Ellis J.G."/>
            <person name="Dodds P.N."/>
            <person name="Schein J.E."/>
            <person name="Zhong S."/>
            <person name="Hamelin R.C."/>
            <person name="Grigoriev I.V."/>
            <person name="Szabo L.J."/>
            <person name="Martin F."/>
        </authorList>
    </citation>
    <scope>NUCLEOTIDE SEQUENCE [LARGE SCALE GENOMIC DNA]</scope>
    <source>
        <strain evidence="9">98AG31 / pathotype 3-4-7</strain>
    </source>
</reference>
<keyword evidence="5" id="KW-0067">ATP-binding</keyword>
<feature type="domain" description="DNA2/NAM7 helicase helicase" evidence="6">
    <location>
        <begin position="3"/>
        <end position="102"/>
    </location>
</feature>
<dbReference type="eggNOG" id="KOG1801">
    <property type="taxonomic scope" value="Eukaryota"/>
</dbReference>
<dbReference type="EMBL" id="GL883092">
    <property type="protein sequence ID" value="EGG11677.1"/>
    <property type="molecule type" value="Genomic_DNA"/>
</dbReference>
<dbReference type="InterPro" id="IPR027417">
    <property type="entry name" value="P-loop_NTPase"/>
</dbReference>
<dbReference type="GO" id="GO:0004386">
    <property type="term" value="F:helicase activity"/>
    <property type="evidence" value="ECO:0007669"/>
    <property type="project" value="UniProtKB-KW"/>
</dbReference>
<protein>
    <recommendedName>
        <fullName evidence="10">DNA2/NAM7 helicase-like C-terminal domain-containing protein</fullName>
    </recommendedName>
</protein>
<dbReference type="CDD" id="cd18808">
    <property type="entry name" value="SF1_C_Upf1"/>
    <property type="match status" value="1"/>
</dbReference>
<dbReference type="CDD" id="cd18042">
    <property type="entry name" value="DEXXQc_SETX"/>
    <property type="match status" value="1"/>
</dbReference>
<dbReference type="GO" id="GO:0006369">
    <property type="term" value="P:termination of RNA polymerase II transcription"/>
    <property type="evidence" value="ECO:0007669"/>
    <property type="project" value="TreeGrafter"/>
</dbReference>
<gene>
    <name evidence="8" type="ORF">MELLADRAFT_33290</name>
</gene>
<dbReference type="Gene3D" id="3.40.50.300">
    <property type="entry name" value="P-loop containing nucleotide triphosphate hydrolases"/>
    <property type="match status" value="2"/>
</dbReference>
<evidence type="ECO:0000256" key="3">
    <source>
        <dbReference type="ARBA" id="ARBA00022801"/>
    </source>
</evidence>
<dbReference type="PANTHER" id="PTHR10887:SF495">
    <property type="entry name" value="HELICASE SENATAXIN ISOFORM X1-RELATED"/>
    <property type="match status" value="1"/>
</dbReference>
<proteinExistence type="inferred from homology"/>
<dbReference type="HOGENOM" id="CLU_001666_0_0_1"/>
<evidence type="ECO:0000256" key="5">
    <source>
        <dbReference type="ARBA" id="ARBA00022840"/>
    </source>
</evidence>
<evidence type="ECO:0000256" key="2">
    <source>
        <dbReference type="ARBA" id="ARBA00022741"/>
    </source>
</evidence>
<dbReference type="GO" id="GO:0005524">
    <property type="term" value="F:ATP binding"/>
    <property type="evidence" value="ECO:0007669"/>
    <property type="project" value="UniProtKB-KW"/>
</dbReference>
<dbReference type="GO" id="GO:0016787">
    <property type="term" value="F:hydrolase activity"/>
    <property type="evidence" value="ECO:0007669"/>
    <property type="project" value="UniProtKB-KW"/>
</dbReference>
<comment type="similarity">
    <text evidence="1">Belongs to the DNA2/NAM7 helicase family.</text>
</comment>
<evidence type="ECO:0000256" key="4">
    <source>
        <dbReference type="ARBA" id="ARBA00022806"/>
    </source>
</evidence>
<evidence type="ECO:0008006" key="10">
    <source>
        <dbReference type="Google" id="ProtNLM"/>
    </source>
</evidence>
<dbReference type="InterPro" id="IPR047187">
    <property type="entry name" value="SF1_C_Upf1"/>
</dbReference>
<keyword evidence="4" id="KW-0347">Helicase</keyword>
<dbReference type="GeneID" id="18927278"/>
<dbReference type="InterPro" id="IPR045055">
    <property type="entry name" value="DNA2/NAM7-like"/>
</dbReference>
<dbReference type="Pfam" id="PF13086">
    <property type="entry name" value="AAA_11"/>
    <property type="match status" value="1"/>
</dbReference>
<dbReference type="InterPro" id="IPR041679">
    <property type="entry name" value="DNA2/NAM7-like_C"/>
</dbReference>
<dbReference type="Pfam" id="PF13087">
    <property type="entry name" value="AAA_12"/>
    <property type="match status" value="1"/>
</dbReference>
<dbReference type="RefSeq" id="XP_007405312.1">
    <property type="nucleotide sequence ID" value="XM_007405250.1"/>
</dbReference>
<dbReference type="FunFam" id="3.40.50.300:FF:000326">
    <property type="entry name" value="P-loop containing nucleoside triphosphate hydrolase"/>
    <property type="match status" value="1"/>
</dbReference>
<organism evidence="9">
    <name type="scientific">Melampsora larici-populina (strain 98AG31 / pathotype 3-4-7)</name>
    <name type="common">Poplar leaf rust fungus</name>
    <dbReference type="NCBI Taxonomy" id="747676"/>
    <lineage>
        <taxon>Eukaryota</taxon>
        <taxon>Fungi</taxon>
        <taxon>Dikarya</taxon>
        <taxon>Basidiomycota</taxon>
        <taxon>Pucciniomycotina</taxon>
        <taxon>Pucciniomycetes</taxon>
        <taxon>Pucciniales</taxon>
        <taxon>Melampsoraceae</taxon>
        <taxon>Melampsora</taxon>
    </lineage>
</organism>
<evidence type="ECO:0000259" key="7">
    <source>
        <dbReference type="Pfam" id="PF13087"/>
    </source>
</evidence>
<sequence length="349" mass="39567">MHELSQQLDEARDQQAASKRYLDAATRKLRMQILQDADVICSTLSGSGHDYMSQLPFDFETVVIDEACQCTEPASLIPLRYNATQCILVGDPLQLPPTVLSQAASKAGYDQSLFVRMQRFAPTAVHLLSIQYRMHPAISAFPSKAFYDSRLMDGPDMASRTTQRWHTEDTFFPPYTFYHPIGAREERGRHHSFINRTEAGMTVAIYSRLTRTFPDIDFAYRVGIITAYAGQVGEIRRQFRQSFPADVVSTLDINTVDGFQGQEKDIIILSCVRGGKDDDNGIGFLKDTRRMNVALTRAKSSLFVIGNQSALVQDKNWKALIDDARERGTFSEVHFQSYISILIFRIYYN</sequence>
<evidence type="ECO:0000259" key="6">
    <source>
        <dbReference type="Pfam" id="PF13086"/>
    </source>
</evidence>
<dbReference type="STRING" id="747676.F4R848"/>
<dbReference type="OrthoDB" id="6513042at2759"/>
<dbReference type="PANTHER" id="PTHR10887">
    <property type="entry name" value="DNA2/NAM7 HELICASE FAMILY"/>
    <property type="match status" value="1"/>
</dbReference>
<dbReference type="InParanoid" id="F4R848"/>
<dbReference type="Proteomes" id="UP000001072">
    <property type="component" value="Unassembled WGS sequence"/>
</dbReference>
<accession>F4R848</accession>
<dbReference type="AlphaFoldDB" id="F4R848"/>
<dbReference type="KEGG" id="mlr:MELLADRAFT_33290"/>
<dbReference type="GO" id="GO:0001147">
    <property type="term" value="F:transcription termination site sequence-specific DNA binding"/>
    <property type="evidence" value="ECO:0007669"/>
    <property type="project" value="TreeGrafter"/>
</dbReference>
<evidence type="ECO:0000313" key="8">
    <source>
        <dbReference type="EMBL" id="EGG11677.1"/>
    </source>
</evidence>
<dbReference type="GO" id="GO:0005694">
    <property type="term" value="C:chromosome"/>
    <property type="evidence" value="ECO:0007669"/>
    <property type="project" value="UniProtKB-ARBA"/>
</dbReference>
<name>F4R848_MELLP</name>